<organism evidence="4 5">
    <name type="scientific">Puccinia striiformis f. sp. tritici PST-78</name>
    <dbReference type="NCBI Taxonomy" id="1165861"/>
    <lineage>
        <taxon>Eukaryota</taxon>
        <taxon>Fungi</taxon>
        <taxon>Dikarya</taxon>
        <taxon>Basidiomycota</taxon>
        <taxon>Pucciniomycotina</taxon>
        <taxon>Pucciniomycetes</taxon>
        <taxon>Pucciniales</taxon>
        <taxon>Pucciniaceae</taxon>
        <taxon>Puccinia</taxon>
    </lineage>
</organism>
<proteinExistence type="inferred from homology"/>
<evidence type="ECO:0000256" key="3">
    <source>
        <dbReference type="ARBA" id="ARBA00023002"/>
    </source>
</evidence>
<dbReference type="PANTHER" id="PTHR43618">
    <property type="entry name" value="7-ALPHA-HYDROXYSTEROID DEHYDROGENASE"/>
    <property type="match status" value="1"/>
</dbReference>
<name>A0A0L0UNJ2_9BASI</name>
<dbReference type="GO" id="GO:0016491">
    <property type="term" value="F:oxidoreductase activity"/>
    <property type="evidence" value="ECO:0007669"/>
    <property type="project" value="UniProtKB-KW"/>
</dbReference>
<dbReference type="InterPro" id="IPR002347">
    <property type="entry name" value="SDR_fam"/>
</dbReference>
<dbReference type="InterPro" id="IPR036291">
    <property type="entry name" value="NAD(P)-bd_dom_sf"/>
</dbReference>
<evidence type="ECO:0000313" key="4">
    <source>
        <dbReference type="EMBL" id="KNE88642.1"/>
    </source>
</evidence>
<dbReference type="EMBL" id="AJIL01001266">
    <property type="protein sequence ID" value="KNE88642.1"/>
    <property type="molecule type" value="Genomic_DNA"/>
</dbReference>
<comment type="caution">
    <text evidence="4">The sequence shown here is derived from an EMBL/GenBank/DDBJ whole genome shotgun (WGS) entry which is preliminary data.</text>
</comment>
<dbReference type="InterPro" id="IPR052178">
    <property type="entry name" value="Sec_Metab_Biosynth_SDR"/>
</dbReference>
<evidence type="ECO:0000256" key="1">
    <source>
        <dbReference type="ARBA" id="ARBA00006484"/>
    </source>
</evidence>
<protein>
    <submittedName>
        <fullName evidence="4">Uncharacterized protein</fullName>
    </submittedName>
</protein>
<reference evidence="5" key="1">
    <citation type="submission" date="2014-03" db="EMBL/GenBank/DDBJ databases">
        <title>The Genome Sequence of Puccinia striiformis f. sp. tritici PST-78.</title>
        <authorList>
            <consortium name="The Broad Institute Genome Sequencing Platform"/>
            <person name="Cuomo C."/>
            <person name="Hulbert S."/>
            <person name="Chen X."/>
            <person name="Walker B."/>
            <person name="Young S.K."/>
            <person name="Zeng Q."/>
            <person name="Gargeya S."/>
            <person name="Fitzgerald M."/>
            <person name="Haas B."/>
            <person name="Abouelleil A."/>
            <person name="Alvarado L."/>
            <person name="Arachchi H.M."/>
            <person name="Berlin A.M."/>
            <person name="Chapman S.B."/>
            <person name="Goldberg J."/>
            <person name="Griggs A."/>
            <person name="Gujja S."/>
            <person name="Hansen M."/>
            <person name="Howarth C."/>
            <person name="Imamovic A."/>
            <person name="Larimer J."/>
            <person name="McCowan C."/>
            <person name="Montmayeur A."/>
            <person name="Murphy C."/>
            <person name="Neiman D."/>
            <person name="Pearson M."/>
            <person name="Priest M."/>
            <person name="Roberts A."/>
            <person name="Saif S."/>
            <person name="Shea T."/>
            <person name="Sisk P."/>
            <person name="Sykes S."/>
            <person name="Wortman J."/>
            <person name="Nusbaum C."/>
            <person name="Birren B."/>
        </authorList>
    </citation>
    <scope>NUCLEOTIDE SEQUENCE [LARGE SCALE GENOMIC DNA]</scope>
    <source>
        <strain evidence="5">race PST-78</strain>
    </source>
</reference>
<dbReference type="CDD" id="cd05233">
    <property type="entry name" value="SDR_c"/>
    <property type="match status" value="1"/>
</dbReference>
<dbReference type="PRINTS" id="PR00081">
    <property type="entry name" value="GDHRDH"/>
</dbReference>
<dbReference type="SUPFAM" id="SSF51735">
    <property type="entry name" value="NAD(P)-binding Rossmann-fold domains"/>
    <property type="match status" value="1"/>
</dbReference>
<dbReference type="Pfam" id="PF00106">
    <property type="entry name" value="adh_short"/>
    <property type="match status" value="1"/>
</dbReference>
<dbReference type="AlphaFoldDB" id="A0A0L0UNJ2"/>
<evidence type="ECO:0000256" key="2">
    <source>
        <dbReference type="ARBA" id="ARBA00022857"/>
    </source>
</evidence>
<keyword evidence="5" id="KW-1185">Reference proteome</keyword>
<comment type="similarity">
    <text evidence="1">Belongs to the short-chain dehydrogenases/reductases (SDR) family.</text>
</comment>
<dbReference type="Proteomes" id="UP000054564">
    <property type="component" value="Unassembled WGS sequence"/>
</dbReference>
<gene>
    <name evidence="4" type="ORF">PSTG_17941</name>
</gene>
<feature type="non-terminal residue" evidence="4">
    <location>
        <position position="87"/>
    </location>
</feature>
<keyword evidence="3" id="KW-0560">Oxidoreductase</keyword>
<dbReference type="Gene3D" id="3.40.50.720">
    <property type="entry name" value="NAD(P)-binding Rossmann-like Domain"/>
    <property type="match status" value="1"/>
</dbReference>
<evidence type="ECO:0000313" key="5">
    <source>
        <dbReference type="Proteomes" id="UP000054564"/>
    </source>
</evidence>
<sequence>MIIDNSKRKALITGATSGIGFAAAKGLLETGADVYINGRNPEKLAAALQRLNITDPRKGILADVGTAAGCAALTEQLAQVDILVNNA</sequence>
<dbReference type="PANTHER" id="PTHR43618:SF8">
    <property type="entry name" value="7ALPHA-HYDROXYSTEROID DEHYDROGENASE"/>
    <property type="match status" value="1"/>
</dbReference>
<accession>A0A0L0UNJ2</accession>
<keyword evidence="2" id="KW-0521">NADP</keyword>